<reference evidence="2" key="2">
    <citation type="submission" date="2023-02" db="EMBL/GenBank/DDBJ databases">
        <authorList>
            <consortium name="DOE Joint Genome Institute"/>
            <person name="Mondo S.J."/>
            <person name="Chang Y."/>
            <person name="Wang Y."/>
            <person name="Ahrendt S."/>
            <person name="Andreopoulos W."/>
            <person name="Barry K."/>
            <person name="Beard J."/>
            <person name="Benny G.L."/>
            <person name="Blankenship S."/>
            <person name="Bonito G."/>
            <person name="Cuomo C."/>
            <person name="Desiro A."/>
            <person name="Gervers K.A."/>
            <person name="Hundley H."/>
            <person name="Kuo A."/>
            <person name="LaButti K."/>
            <person name="Lang B.F."/>
            <person name="Lipzen A."/>
            <person name="O'Donnell K."/>
            <person name="Pangilinan J."/>
            <person name="Reynolds N."/>
            <person name="Sandor L."/>
            <person name="Smith M.W."/>
            <person name="Tsang A."/>
            <person name="Grigoriev I.V."/>
            <person name="Stajich J.E."/>
            <person name="Spatafora J.W."/>
        </authorList>
    </citation>
    <scope>NUCLEOTIDE SEQUENCE</scope>
    <source>
        <strain evidence="2">RSA 2281</strain>
    </source>
</reference>
<feature type="region of interest" description="Disordered" evidence="1">
    <location>
        <begin position="1"/>
        <end position="103"/>
    </location>
</feature>
<dbReference type="Proteomes" id="UP001209540">
    <property type="component" value="Unassembled WGS sequence"/>
</dbReference>
<dbReference type="InterPro" id="IPR018606">
    <property type="entry name" value="Arb1"/>
</dbReference>
<organism evidence="2 3">
    <name type="scientific">Phascolomyces articulosus</name>
    <dbReference type="NCBI Taxonomy" id="60185"/>
    <lineage>
        <taxon>Eukaryota</taxon>
        <taxon>Fungi</taxon>
        <taxon>Fungi incertae sedis</taxon>
        <taxon>Mucoromycota</taxon>
        <taxon>Mucoromycotina</taxon>
        <taxon>Mucoromycetes</taxon>
        <taxon>Mucorales</taxon>
        <taxon>Lichtheimiaceae</taxon>
        <taxon>Phascolomyces</taxon>
    </lineage>
</organism>
<feature type="compositionally biased region" description="Basic residues" evidence="1">
    <location>
        <begin position="79"/>
        <end position="89"/>
    </location>
</feature>
<sequence>MESTEDRMQYVNDLIESFREKEEKEEAERVNSQAESEGQKEGQQNGENEETKGEQDQANNEGIPHGLSTPVNVTPAEKPKKKKKKKKSKTAGLPEAGSELADDYQEKYDEDVLENPYDPERPLAQRVEYAIWKYRRNHKFSEARKAVFDNYLRFGGITTGPNAFMGRATGGDQDADGEADWDAAKMGTDVVPQAEDDEDLEVNFTEVAQVYLGNTFVAESRFIGLQDFIDAPILVDAFLRYLQIRQVCPEYADDIARAREIVALAKVELPMCKRATTAMPGEFNRACCILFEGGLKGAWVIEASWAQATAKTQKLIDAFKESTTGDMDEKTLAMVDSVVGDHTQRKVVDERDYVFVKIVDIASNDNGDDKNKEEEEKKEEENSLVKVTLVEYDDPEKKYEILLEKSITKDLRKDFVMKATMFQLDTGHWYLDRATQLMPSFYMVDDCLDEETFFRD</sequence>
<dbReference type="GO" id="GO:0031047">
    <property type="term" value="P:regulatory ncRNA-mediated gene silencing"/>
    <property type="evidence" value="ECO:0007669"/>
    <property type="project" value="InterPro"/>
</dbReference>
<evidence type="ECO:0000256" key="1">
    <source>
        <dbReference type="SAM" id="MobiDB-lite"/>
    </source>
</evidence>
<accession>A0AAD5JWG8</accession>
<evidence type="ECO:0000313" key="2">
    <source>
        <dbReference type="EMBL" id="KAI9245220.1"/>
    </source>
</evidence>
<dbReference type="EMBL" id="JAIXMP010000053">
    <property type="protein sequence ID" value="KAI9245220.1"/>
    <property type="molecule type" value="Genomic_DNA"/>
</dbReference>
<dbReference type="AlphaFoldDB" id="A0AAD5JWG8"/>
<feature type="compositionally biased region" description="Basic and acidic residues" evidence="1">
    <location>
        <begin position="16"/>
        <end position="29"/>
    </location>
</feature>
<keyword evidence="3" id="KW-1185">Reference proteome</keyword>
<evidence type="ECO:0000313" key="3">
    <source>
        <dbReference type="Proteomes" id="UP001209540"/>
    </source>
</evidence>
<dbReference type="GO" id="GO:0033167">
    <property type="term" value="C:ARC complex"/>
    <property type="evidence" value="ECO:0007669"/>
    <property type="project" value="InterPro"/>
</dbReference>
<protein>
    <submittedName>
        <fullName evidence="2">Argonaute siRNA chaperone complex subunit Arb1-domain-containing protein</fullName>
    </submittedName>
</protein>
<comment type="caution">
    <text evidence="2">The sequence shown here is derived from an EMBL/GenBank/DDBJ whole genome shotgun (WGS) entry which is preliminary data.</text>
</comment>
<name>A0AAD5JWG8_9FUNG</name>
<gene>
    <name evidence="2" type="ORF">BDA99DRAFT_565952</name>
</gene>
<proteinExistence type="predicted"/>
<reference evidence="2" key="1">
    <citation type="journal article" date="2022" name="IScience">
        <title>Evolution of zygomycete secretomes and the origins of terrestrial fungal ecologies.</title>
        <authorList>
            <person name="Chang Y."/>
            <person name="Wang Y."/>
            <person name="Mondo S."/>
            <person name="Ahrendt S."/>
            <person name="Andreopoulos W."/>
            <person name="Barry K."/>
            <person name="Beard J."/>
            <person name="Benny G.L."/>
            <person name="Blankenship S."/>
            <person name="Bonito G."/>
            <person name="Cuomo C."/>
            <person name="Desiro A."/>
            <person name="Gervers K.A."/>
            <person name="Hundley H."/>
            <person name="Kuo A."/>
            <person name="LaButti K."/>
            <person name="Lang B.F."/>
            <person name="Lipzen A."/>
            <person name="O'Donnell K."/>
            <person name="Pangilinan J."/>
            <person name="Reynolds N."/>
            <person name="Sandor L."/>
            <person name="Smith M.E."/>
            <person name="Tsang A."/>
            <person name="Grigoriev I.V."/>
            <person name="Stajich J.E."/>
            <person name="Spatafora J.W."/>
        </authorList>
    </citation>
    <scope>NUCLEOTIDE SEQUENCE</scope>
    <source>
        <strain evidence="2">RSA 2281</strain>
    </source>
</reference>
<dbReference type="Pfam" id="PF09692">
    <property type="entry name" value="Arb1"/>
    <property type="match status" value="1"/>
</dbReference>